<accession>A0A6J6CLQ7</accession>
<dbReference type="SUPFAM" id="SSF52954">
    <property type="entry name" value="Class II aaRS ABD-related"/>
    <property type="match status" value="1"/>
</dbReference>
<feature type="domain" description="Anticodon-binding" evidence="2">
    <location>
        <begin position="2"/>
        <end position="61"/>
    </location>
</feature>
<dbReference type="EMBL" id="CAEZSV010000077">
    <property type="protein sequence ID" value="CAB4552460.1"/>
    <property type="molecule type" value="Genomic_DNA"/>
</dbReference>
<proteinExistence type="predicted"/>
<evidence type="ECO:0000313" key="3">
    <source>
        <dbReference type="EMBL" id="CAB4552460.1"/>
    </source>
</evidence>
<reference evidence="3" key="1">
    <citation type="submission" date="2020-05" db="EMBL/GenBank/DDBJ databases">
        <authorList>
            <person name="Chiriac C."/>
            <person name="Salcher M."/>
            <person name="Ghai R."/>
            <person name="Kavagutti S V."/>
        </authorList>
    </citation>
    <scope>NUCLEOTIDE SEQUENCE</scope>
</reference>
<dbReference type="InterPro" id="IPR004154">
    <property type="entry name" value="Anticodon-bd"/>
</dbReference>
<gene>
    <name evidence="3" type="ORF">UFOPK1506_00539</name>
</gene>
<name>A0A6J6CLQ7_9ZZZZ</name>
<dbReference type="Gene3D" id="3.40.50.800">
    <property type="entry name" value="Anticodon-binding domain"/>
    <property type="match status" value="1"/>
</dbReference>
<keyword evidence="1" id="KW-0472">Membrane</keyword>
<feature type="transmembrane region" description="Helical" evidence="1">
    <location>
        <begin position="20"/>
        <end position="37"/>
    </location>
</feature>
<keyword evidence="1" id="KW-0812">Transmembrane</keyword>
<dbReference type="Pfam" id="PF03129">
    <property type="entry name" value="HGTP_anticodon"/>
    <property type="match status" value="1"/>
</dbReference>
<organism evidence="3">
    <name type="scientific">freshwater metagenome</name>
    <dbReference type="NCBI Taxonomy" id="449393"/>
    <lineage>
        <taxon>unclassified sequences</taxon>
        <taxon>metagenomes</taxon>
        <taxon>ecological metagenomes</taxon>
    </lineage>
</organism>
<dbReference type="InterPro" id="IPR036621">
    <property type="entry name" value="Anticodon-bd_dom_sf"/>
</dbReference>
<evidence type="ECO:0000259" key="2">
    <source>
        <dbReference type="Pfam" id="PF03129"/>
    </source>
</evidence>
<sequence>MVDDRREPSAGVKFKDAELIGIPVIVVVGKGLANGIIEVRNRWSQSKSEVAVTAAKDEILKAVESL</sequence>
<dbReference type="AlphaFoldDB" id="A0A6J6CLQ7"/>
<keyword evidence="1" id="KW-1133">Transmembrane helix</keyword>
<evidence type="ECO:0000256" key="1">
    <source>
        <dbReference type="SAM" id="Phobius"/>
    </source>
</evidence>
<protein>
    <submittedName>
        <fullName evidence="3">Unannotated protein</fullName>
    </submittedName>
</protein>